<dbReference type="EMBL" id="CP065425">
    <property type="protein sequence ID" value="QQZ10440.1"/>
    <property type="molecule type" value="Genomic_DNA"/>
</dbReference>
<evidence type="ECO:0000256" key="1">
    <source>
        <dbReference type="SAM" id="Coils"/>
    </source>
</evidence>
<keyword evidence="2" id="KW-1133">Transmembrane helix</keyword>
<evidence type="ECO:0000313" key="4">
    <source>
        <dbReference type="Proteomes" id="UP000595691"/>
    </source>
</evidence>
<evidence type="ECO:0000256" key="2">
    <source>
        <dbReference type="SAM" id="Phobius"/>
    </source>
</evidence>
<name>A0ABX7E544_9BACI</name>
<gene>
    <name evidence="3" type="ORF">I5776_05770</name>
</gene>
<organism evidence="3 4">
    <name type="scientific">Heyndrickxia vini</name>
    <dbReference type="NCBI Taxonomy" id="1476025"/>
    <lineage>
        <taxon>Bacteria</taxon>
        <taxon>Bacillati</taxon>
        <taxon>Bacillota</taxon>
        <taxon>Bacilli</taxon>
        <taxon>Bacillales</taxon>
        <taxon>Bacillaceae</taxon>
        <taxon>Heyndrickxia</taxon>
    </lineage>
</organism>
<dbReference type="Pfam" id="PF10140">
    <property type="entry name" value="YukC"/>
    <property type="match status" value="1"/>
</dbReference>
<keyword evidence="2" id="KW-0472">Membrane</keyword>
<evidence type="ECO:0000313" key="3">
    <source>
        <dbReference type="EMBL" id="QQZ10440.1"/>
    </source>
</evidence>
<keyword evidence="1" id="KW-0175">Coiled coil</keyword>
<dbReference type="InterPro" id="IPR018778">
    <property type="entry name" value="T7SS_EssB"/>
</dbReference>
<keyword evidence="2" id="KW-0812">Transmembrane</keyword>
<keyword evidence="4" id="KW-1185">Reference proteome</keyword>
<sequence>MAERIKLPHGVLQKNDHELIVEIPLKNTKVIEAEQLMELTKSDSLFLACQKQEIKESTIYLCYTLPNGYKPLQQYTGAALKTKIKIAKEIMQIQKIQGTQFTTYIHPDNIYANSSGDVKFVHRGIRSVLPPELEDGKAFVFHIKCLIISLFTGKSFAELVNKGLTNITVKHSFVKDLGKAKSLSEIENILSSNVQVQEAEQKIIKDSKPVEKLSKTNDKINDQNLSEIKPHKEQDKQQITKENKKWATPFSFLLIGLLIGIVIMYMGQVKPNSNALASSNDDKKSVEKKLVMVNAEKDRQEQLLAAYRLLADGKNDEAIKKLASIKNLSDEDQQLLVREYMKQNTPESLRKAAMLSNEFNDEIAAKLVALNTEESKKVLLNLQSDSPSIQIEQAWLKKEYDTVTQIAEQQPKSNKRAKTLAINSYLELGKTKEAEGLAKEIGDIPLQIKAKEQEIKSIKDDKKKSKKQKEKEIKEINKSIEKLKKKK</sequence>
<proteinExistence type="predicted"/>
<feature type="coiled-coil region" evidence="1">
    <location>
        <begin position="448"/>
        <end position="486"/>
    </location>
</feature>
<protein>
    <submittedName>
        <fullName evidence="3">Uncharacterized protein</fullName>
    </submittedName>
</protein>
<dbReference type="Gene3D" id="1.10.510.10">
    <property type="entry name" value="Transferase(Phosphotransferase) domain 1"/>
    <property type="match status" value="1"/>
</dbReference>
<reference evidence="3 4" key="1">
    <citation type="submission" date="2020-11" db="EMBL/GenBank/DDBJ databases">
        <title>Taxonomic evaluation of the Bacillus sporothermodurans group of bacteria based on whole genome sequences.</title>
        <authorList>
            <person name="Fiedler G."/>
            <person name="Herbstmann A.-D."/>
            <person name="Doll E."/>
            <person name="Wenning M."/>
            <person name="Brinks E."/>
            <person name="Kabisch J."/>
            <person name="Breitenwieser F."/>
            <person name="Lappann M."/>
            <person name="Boehnlein C."/>
            <person name="Franz C."/>
        </authorList>
    </citation>
    <scope>NUCLEOTIDE SEQUENCE [LARGE SCALE GENOMIC DNA]</scope>
    <source>
        <strain evidence="3 4">JCM 19841</strain>
    </source>
</reference>
<accession>A0ABX7E544</accession>
<dbReference type="Proteomes" id="UP000595691">
    <property type="component" value="Chromosome"/>
</dbReference>
<feature type="transmembrane region" description="Helical" evidence="2">
    <location>
        <begin position="246"/>
        <end position="266"/>
    </location>
</feature>
<dbReference type="RefSeq" id="WP_202779398.1">
    <property type="nucleotide sequence ID" value="NZ_CP065425.1"/>
</dbReference>